<dbReference type="InterPro" id="IPR050259">
    <property type="entry name" value="SDR"/>
</dbReference>
<evidence type="ECO:0000313" key="4">
    <source>
        <dbReference type="Proteomes" id="UP000319383"/>
    </source>
</evidence>
<dbReference type="PRINTS" id="PR00080">
    <property type="entry name" value="SDRFAMILY"/>
</dbReference>
<dbReference type="PRINTS" id="PR00081">
    <property type="entry name" value="GDHRDH"/>
</dbReference>
<dbReference type="AlphaFoldDB" id="A0A517ZHZ3"/>
<dbReference type="GO" id="GO:0032787">
    <property type="term" value="P:monocarboxylic acid metabolic process"/>
    <property type="evidence" value="ECO:0007669"/>
    <property type="project" value="UniProtKB-ARBA"/>
</dbReference>
<dbReference type="FunFam" id="3.40.50.720:FF:000084">
    <property type="entry name" value="Short-chain dehydrogenase reductase"/>
    <property type="match status" value="1"/>
</dbReference>
<dbReference type="PANTHER" id="PTHR42879">
    <property type="entry name" value="3-OXOACYL-(ACYL-CARRIER-PROTEIN) REDUCTASE"/>
    <property type="match status" value="1"/>
</dbReference>
<comment type="similarity">
    <text evidence="1 2">Belongs to the short-chain dehydrogenases/reductases (SDR) family.</text>
</comment>
<dbReference type="KEGG" id="sdyn:Mal52_05530"/>
<name>A0A517ZHZ3_9PLAN</name>
<evidence type="ECO:0000313" key="3">
    <source>
        <dbReference type="EMBL" id="QDU42098.1"/>
    </source>
</evidence>
<protein>
    <submittedName>
        <fullName evidence="3">D-beta-hydroxybutyrate dehydrogenase</fullName>
        <ecNumber evidence="3">1.1.1.30</ecNumber>
    </submittedName>
</protein>
<dbReference type="SUPFAM" id="SSF51735">
    <property type="entry name" value="NAD(P)-binding Rossmann-fold domains"/>
    <property type="match status" value="1"/>
</dbReference>
<evidence type="ECO:0000256" key="1">
    <source>
        <dbReference type="ARBA" id="ARBA00006484"/>
    </source>
</evidence>
<organism evidence="3 4">
    <name type="scientific">Symmachiella dynata</name>
    <dbReference type="NCBI Taxonomy" id="2527995"/>
    <lineage>
        <taxon>Bacteria</taxon>
        <taxon>Pseudomonadati</taxon>
        <taxon>Planctomycetota</taxon>
        <taxon>Planctomycetia</taxon>
        <taxon>Planctomycetales</taxon>
        <taxon>Planctomycetaceae</taxon>
        <taxon>Symmachiella</taxon>
    </lineage>
</organism>
<gene>
    <name evidence="3" type="primary">bdhA</name>
    <name evidence="3" type="ORF">Mal52_05530</name>
</gene>
<dbReference type="InterPro" id="IPR002347">
    <property type="entry name" value="SDR_fam"/>
</dbReference>
<dbReference type="Pfam" id="PF00106">
    <property type="entry name" value="adh_short"/>
    <property type="match status" value="1"/>
</dbReference>
<proteinExistence type="inferred from homology"/>
<reference evidence="3 4" key="1">
    <citation type="submission" date="2019-02" db="EMBL/GenBank/DDBJ databases">
        <title>Deep-cultivation of Planctomycetes and their phenomic and genomic characterization uncovers novel biology.</title>
        <authorList>
            <person name="Wiegand S."/>
            <person name="Jogler M."/>
            <person name="Boedeker C."/>
            <person name="Pinto D."/>
            <person name="Vollmers J."/>
            <person name="Rivas-Marin E."/>
            <person name="Kohn T."/>
            <person name="Peeters S.H."/>
            <person name="Heuer A."/>
            <person name="Rast P."/>
            <person name="Oberbeckmann S."/>
            <person name="Bunk B."/>
            <person name="Jeske O."/>
            <person name="Meyerdierks A."/>
            <person name="Storesund J.E."/>
            <person name="Kallscheuer N."/>
            <person name="Luecker S."/>
            <person name="Lage O.M."/>
            <person name="Pohl T."/>
            <person name="Merkel B.J."/>
            <person name="Hornburger P."/>
            <person name="Mueller R.-W."/>
            <person name="Bruemmer F."/>
            <person name="Labrenz M."/>
            <person name="Spormann A.M."/>
            <person name="Op den Camp H."/>
            <person name="Overmann J."/>
            <person name="Amann R."/>
            <person name="Jetten M.S.M."/>
            <person name="Mascher T."/>
            <person name="Medema M.H."/>
            <person name="Devos D.P."/>
            <person name="Kaster A.-K."/>
            <person name="Ovreas L."/>
            <person name="Rohde M."/>
            <person name="Galperin M.Y."/>
            <person name="Jogler C."/>
        </authorList>
    </citation>
    <scope>NUCLEOTIDE SEQUENCE [LARGE SCALE GENOMIC DNA]</scope>
    <source>
        <strain evidence="3 4">Mal52</strain>
    </source>
</reference>
<dbReference type="InterPro" id="IPR020904">
    <property type="entry name" value="Sc_DH/Rdtase_CS"/>
</dbReference>
<dbReference type="GO" id="GO:0003858">
    <property type="term" value="F:3-hydroxybutyrate dehydrogenase activity"/>
    <property type="evidence" value="ECO:0007669"/>
    <property type="project" value="UniProtKB-EC"/>
</dbReference>
<dbReference type="PROSITE" id="PS00061">
    <property type="entry name" value="ADH_SHORT"/>
    <property type="match status" value="1"/>
</dbReference>
<sequence length="260" mass="26886">MTGKLDGRIALITGAGRGIGRAIALDFAAQGAHVAAAARSQDQLDSLVKEITAAGGTATAFSADLFNRSAAAELVAEVKAKMGAVEILVNNAGIGSSAKPAPVAEFDDDFWDSTLQLNLTAPFLLCKAVLPDMVAAGWGRIITVASINSRIPSVHAAAYNASKHGVMGLARTVAVEYARAGITSNCICPGPVKTVMNNARVQYDAQRKGVDHDEYEAGLTPIGGRLVPEDISPLAVYLASDDAKMVTGQSYNVDGGIVMS</sequence>
<keyword evidence="4" id="KW-1185">Reference proteome</keyword>
<dbReference type="EC" id="1.1.1.30" evidence="3"/>
<dbReference type="Proteomes" id="UP000319383">
    <property type="component" value="Chromosome"/>
</dbReference>
<dbReference type="CDD" id="cd05233">
    <property type="entry name" value="SDR_c"/>
    <property type="match status" value="1"/>
</dbReference>
<keyword evidence="3" id="KW-0560">Oxidoreductase</keyword>
<dbReference type="EMBL" id="CP036276">
    <property type="protein sequence ID" value="QDU42098.1"/>
    <property type="molecule type" value="Genomic_DNA"/>
</dbReference>
<dbReference type="RefSeq" id="WP_145374139.1">
    <property type="nucleotide sequence ID" value="NZ_CP036276.1"/>
</dbReference>
<dbReference type="Gene3D" id="3.40.50.720">
    <property type="entry name" value="NAD(P)-binding Rossmann-like Domain"/>
    <property type="match status" value="1"/>
</dbReference>
<accession>A0A517ZHZ3</accession>
<dbReference type="InterPro" id="IPR036291">
    <property type="entry name" value="NAD(P)-bd_dom_sf"/>
</dbReference>
<dbReference type="PANTHER" id="PTHR42879:SF2">
    <property type="entry name" value="3-OXOACYL-[ACYL-CARRIER-PROTEIN] REDUCTASE FABG"/>
    <property type="match status" value="1"/>
</dbReference>
<evidence type="ECO:0000256" key="2">
    <source>
        <dbReference type="RuleBase" id="RU000363"/>
    </source>
</evidence>